<protein>
    <submittedName>
        <fullName evidence="4">Uncharacterized protein</fullName>
    </submittedName>
</protein>
<dbReference type="AlphaFoldDB" id="A0A834L650"/>
<evidence type="ECO:0000256" key="3">
    <source>
        <dbReference type="ARBA" id="ARBA00022737"/>
    </source>
</evidence>
<dbReference type="SUPFAM" id="SSF52047">
    <property type="entry name" value="RNI-like"/>
    <property type="match status" value="1"/>
</dbReference>
<evidence type="ECO:0000313" key="4">
    <source>
        <dbReference type="EMBL" id="KAF7119412.1"/>
    </source>
</evidence>
<dbReference type="Pfam" id="PF00560">
    <property type="entry name" value="LRR_1"/>
    <property type="match status" value="5"/>
</dbReference>
<dbReference type="PANTHER" id="PTHR48059">
    <property type="entry name" value="POLYGALACTURONASE INHIBITOR 1"/>
    <property type="match status" value="1"/>
</dbReference>
<keyword evidence="2" id="KW-0433">Leucine-rich repeat</keyword>
<dbReference type="InterPro" id="IPR032675">
    <property type="entry name" value="LRR_dom_sf"/>
</dbReference>
<reference evidence="4" key="1">
    <citation type="submission" date="2019-11" db="EMBL/GenBank/DDBJ databases">
        <authorList>
            <person name="Liu Y."/>
            <person name="Hou J."/>
            <person name="Li T.-Q."/>
            <person name="Guan C.-H."/>
            <person name="Wu X."/>
            <person name="Wu H.-Z."/>
            <person name="Ling F."/>
            <person name="Zhang R."/>
            <person name="Shi X.-G."/>
            <person name="Ren J.-P."/>
            <person name="Chen E.-F."/>
            <person name="Sun J.-M."/>
        </authorList>
    </citation>
    <scope>NUCLEOTIDE SEQUENCE</scope>
    <source>
        <strain evidence="4">Adult_tree_wgs_1</strain>
        <tissue evidence="4">Leaves</tissue>
    </source>
</reference>
<evidence type="ECO:0000256" key="1">
    <source>
        <dbReference type="ARBA" id="ARBA00004196"/>
    </source>
</evidence>
<gene>
    <name evidence="4" type="ORF">RHSIM_Rhsim13G0070500</name>
</gene>
<name>A0A834L650_RHOSS</name>
<dbReference type="InterPro" id="IPR001611">
    <property type="entry name" value="Leu-rich_rpt"/>
</dbReference>
<keyword evidence="5" id="KW-1185">Reference proteome</keyword>
<dbReference type="InterPro" id="IPR051848">
    <property type="entry name" value="PGIP"/>
</dbReference>
<organism evidence="4 5">
    <name type="scientific">Rhododendron simsii</name>
    <name type="common">Sims's rhododendron</name>
    <dbReference type="NCBI Taxonomy" id="118357"/>
    <lineage>
        <taxon>Eukaryota</taxon>
        <taxon>Viridiplantae</taxon>
        <taxon>Streptophyta</taxon>
        <taxon>Embryophyta</taxon>
        <taxon>Tracheophyta</taxon>
        <taxon>Spermatophyta</taxon>
        <taxon>Magnoliopsida</taxon>
        <taxon>eudicotyledons</taxon>
        <taxon>Gunneridae</taxon>
        <taxon>Pentapetalae</taxon>
        <taxon>asterids</taxon>
        <taxon>Ericales</taxon>
        <taxon>Ericaceae</taxon>
        <taxon>Ericoideae</taxon>
        <taxon>Rhodoreae</taxon>
        <taxon>Rhododendron</taxon>
    </lineage>
</organism>
<dbReference type="Gene3D" id="3.80.10.10">
    <property type="entry name" value="Ribonuclease Inhibitor"/>
    <property type="match status" value="2"/>
</dbReference>
<proteinExistence type="predicted"/>
<dbReference type="PANTHER" id="PTHR48059:SF30">
    <property type="entry name" value="OS06G0587000 PROTEIN"/>
    <property type="match status" value="1"/>
</dbReference>
<evidence type="ECO:0000313" key="5">
    <source>
        <dbReference type="Proteomes" id="UP000626092"/>
    </source>
</evidence>
<dbReference type="Proteomes" id="UP000626092">
    <property type="component" value="Unassembled WGS sequence"/>
</dbReference>
<comment type="caution">
    <text evidence="4">The sequence shown here is derived from an EMBL/GenBank/DDBJ whole genome shotgun (WGS) entry which is preliminary data.</text>
</comment>
<keyword evidence="3" id="KW-0677">Repeat</keyword>
<comment type="subcellular location">
    <subcellularLocation>
        <location evidence="1">Cell envelope</location>
    </subcellularLocation>
</comment>
<dbReference type="FunFam" id="3.80.10.10:FF:001158">
    <property type="entry name" value="Leucine-rich repeat protein kinase family protein"/>
    <property type="match status" value="1"/>
</dbReference>
<dbReference type="EMBL" id="WJXA01000013">
    <property type="protein sequence ID" value="KAF7119412.1"/>
    <property type="molecule type" value="Genomic_DNA"/>
</dbReference>
<dbReference type="FunFam" id="3.80.10.10:FF:000383">
    <property type="entry name" value="Leucine-rich repeat receptor protein kinase EMS1"/>
    <property type="match status" value="1"/>
</dbReference>
<dbReference type="OrthoDB" id="676979at2759"/>
<evidence type="ECO:0000256" key="2">
    <source>
        <dbReference type="ARBA" id="ARBA00022614"/>
    </source>
</evidence>
<accession>A0A834L650</accession>
<sequence>MGEDCRPKTGKEGMVRNTFQGEIPTNLSYCSDIQAIMLSYNNLVGKIPEELSSLSTKKLEIFYVRANELTGNIPLWLENASSLLYLSMSDNYFQGSIPSELQRLRNLLEFEISGNHLSGEVPPPIYNFSSLLVLGVSDNQFYGKIPQDIGFTLPNLLGLYVGQNQFTGHLPVSLSNASRLDEFDFASCSFTGTMPTDLGTLKDLLRFTVGGNQLETDEAEGFSFLTSLTNCSNLKHLGIGDNRFKGELPTSIANFSTTLQVITTEYNQISGSIPEGITNLIGLMRLDISGNSFTGEIPEGIGKLERLGDFRLFDNRISGAIPETIGNITKLQRFDDDDNKMREGKIKDCLVAVLTIGVSCSVEPPGKRMDMRDVVAKLCRIRNKSFRH</sequence>